<name>T0LDJ8_9MICR</name>
<reference evidence="1 2" key="1">
    <citation type="journal article" date="2013" name="BMC Genomics">
        <title>Genome sequencing and comparative genomics of honey bee microsporidia, Nosema apis reveal novel insights into host-parasite interactions.</title>
        <authorList>
            <person name="Chen Yp."/>
            <person name="Pettis J.S."/>
            <person name="Zhao Y."/>
            <person name="Liu X."/>
            <person name="Tallon L.J."/>
            <person name="Sadzewicz L.D."/>
            <person name="Li R."/>
            <person name="Zheng H."/>
            <person name="Huang S."/>
            <person name="Zhang X."/>
            <person name="Hamilton M.C."/>
            <person name="Pernal S.F."/>
            <person name="Melathopoulos A.P."/>
            <person name="Yan X."/>
            <person name="Evans J.D."/>
        </authorList>
    </citation>
    <scope>NUCLEOTIDE SEQUENCE [LARGE SCALE GENOMIC DNA]</scope>
    <source>
        <strain evidence="1 2">BRL 01</strain>
    </source>
</reference>
<dbReference type="Proteomes" id="UP000053780">
    <property type="component" value="Unassembled WGS sequence"/>
</dbReference>
<dbReference type="EMBL" id="KE646853">
    <property type="protein sequence ID" value="EQB62378.1"/>
    <property type="molecule type" value="Genomic_DNA"/>
</dbReference>
<sequence>MTENDTTMDITIRNTNNTLNELNKLKRTRHLEKSSNTYNENNDEGINITLDDYNEFKWNCNDMYEIENDASDIMKNCTNTDDVNFTRSKNLEIQQCLDNQILLKNSCINLENNICNDLLCYEVLKDVSLVKGDNFNIDRIQNNLAVFERIDENKISSISEKTNKMHDNKCTNFGLKISNNEIIKYGNSAYFTKIFDIIFQDLLIILKSLKFYLNIKNEQINKFILTLEKVKKYEQKIIAFNNVTNQILNQNFDIIYTSKIINLNY</sequence>
<keyword evidence="2" id="KW-1185">Reference proteome</keyword>
<proteinExistence type="predicted"/>
<evidence type="ECO:0000313" key="2">
    <source>
        <dbReference type="Proteomes" id="UP000053780"/>
    </source>
</evidence>
<gene>
    <name evidence="1" type="ORF">NAPIS_ORF00034</name>
</gene>
<dbReference type="VEuPathDB" id="MicrosporidiaDB:NAPIS_ORF00034"/>
<organism evidence="1 2">
    <name type="scientific">Vairimorpha apis BRL 01</name>
    <dbReference type="NCBI Taxonomy" id="1037528"/>
    <lineage>
        <taxon>Eukaryota</taxon>
        <taxon>Fungi</taxon>
        <taxon>Fungi incertae sedis</taxon>
        <taxon>Microsporidia</taxon>
        <taxon>Nosematidae</taxon>
        <taxon>Vairimorpha</taxon>
    </lineage>
</organism>
<dbReference type="HOGENOM" id="CLU_090392_0_0_1"/>
<protein>
    <submittedName>
        <fullName evidence="1">Uncharacterized protein</fullName>
    </submittedName>
</protein>
<evidence type="ECO:0000313" key="1">
    <source>
        <dbReference type="EMBL" id="EQB62378.1"/>
    </source>
</evidence>
<dbReference type="AlphaFoldDB" id="T0LDJ8"/>
<accession>T0LDJ8</accession>